<keyword evidence="1" id="KW-0808">Transferase</keyword>
<protein>
    <submittedName>
        <fullName evidence="1">2-succinyl-5-enolpyruvyl-6-hydroxy-3-cyclohexene-1-carboxylate synthase</fullName>
        <ecNumber evidence="1">2.2.1.9</ecNumber>
        <ecNumber evidence="1">4.1.1.71</ecNumber>
    </submittedName>
</protein>
<reference evidence="1 2" key="1">
    <citation type="submission" date="2018-06" db="EMBL/GenBank/DDBJ databases">
        <authorList>
            <consortium name="Pathogen Informatics"/>
            <person name="Doyle S."/>
        </authorList>
    </citation>
    <scope>NUCLEOTIDE SEQUENCE [LARGE SCALE GENOMIC DNA]</scope>
    <source>
        <strain evidence="1 2">NCTC5664</strain>
    </source>
</reference>
<organism evidence="1 2">
    <name type="scientific">Staphylococcus aureus</name>
    <dbReference type="NCBI Taxonomy" id="1280"/>
    <lineage>
        <taxon>Bacteria</taxon>
        <taxon>Bacillati</taxon>
        <taxon>Bacillota</taxon>
        <taxon>Bacilli</taxon>
        <taxon>Bacillales</taxon>
        <taxon>Staphylococcaceae</taxon>
        <taxon>Staphylococcus</taxon>
    </lineage>
</organism>
<sequence>MTVNRVSWLEKWQRLEKKGRKEIKCYLEQATDESAFVGELIKKNI</sequence>
<proteinExistence type="predicted"/>
<dbReference type="EC" id="4.1.1.71" evidence="1"/>
<dbReference type="AlphaFoldDB" id="A0A380E1S5"/>
<dbReference type="GO" id="GO:0008683">
    <property type="term" value="F:2-oxoglutarate decarboxylase activity"/>
    <property type="evidence" value="ECO:0007669"/>
    <property type="project" value="UniProtKB-EC"/>
</dbReference>
<evidence type="ECO:0000313" key="1">
    <source>
        <dbReference type="EMBL" id="SUK84283.1"/>
    </source>
</evidence>
<dbReference type="GO" id="GO:0070204">
    <property type="term" value="F:2-succinyl-5-enolpyruvyl-6-hydroxy-3-cyclohexene-1-carboxylic-acid synthase activity"/>
    <property type="evidence" value="ECO:0007669"/>
    <property type="project" value="UniProtKB-EC"/>
</dbReference>
<keyword evidence="1" id="KW-0456">Lyase</keyword>
<gene>
    <name evidence="1" type="primary">menD_3</name>
    <name evidence="1" type="ORF">NCTC5664_02583</name>
</gene>
<accession>A0A380E1S5</accession>
<dbReference type="Proteomes" id="UP000254502">
    <property type="component" value="Unassembled WGS sequence"/>
</dbReference>
<evidence type="ECO:0000313" key="2">
    <source>
        <dbReference type="Proteomes" id="UP000254502"/>
    </source>
</evidence>
<dbReference type="EMBL" id="UHAQ01000003">
    <property type="protein sequence ID" value="SUK84283.1"/>
    <property type="molecule type" value="Genomic_DNA"/>
</dbReference>
<dbReference type="EC" id="2.2.1.9" evidence="1"/>
<name>A0A380E1S5_STAAU</name>